<comment type="subcellular location">
    <subcellularLocation>
        <location evidence="1">Nucleus</location>
    </subcellularLocation>
</comment>
<dbReference type="Ensembl" id="ENSCINT00000015316.3">
    <property type="protein sequence ID" value="ENSCINP00000015316.3"/>
    <property type="gene ID" value="ENSCING00000007463.3"/>
</dbReference>
<evidence type="ECO:0000256" key="4">
    <source>
        <dbReference type="ARBA" id="ARBA00022786"/>
    </source>
</evidence>
<evidence type="ECO:0000256" key="6">
    <source>
        <dbReference type="SAM" id="MobiDB-lite"/>
    </source>
</evidence>
<dbReference type="PANTHER" id="PTHR13129:SF4">
    <property type="entry name" value="DDB1- AND CUL4-ASSOCIATED FACTOR 1"/>
    <property type="match status" value="1"/>
</dbReference>
<dbReference type="SUPFAM" id="SSF48371">
    <property type="entry name" value="ARM repeat"/>
    <property type="match status" value="1"/>
</dbReference>
<proteinExistence type="inferred from homology"/>
<dbReference type="EMBL" id="EAAA01002714">
    <property type="status" value="NOT_ANNOTATED_CDS"/>
    <property type="molecule type" value="Genomic_DNA"/>
</dbReference>
<evidence type="ECO:0000256" key="3">
    <source>
        <dbReference type="ARBA" id="ARBA00008845"/>
    </source>
</evidence>
<dbReference type="Pfam" id="PF08513">
    <property type="entry name" value="LisH"/>
    <property type="match status" value="1"/>
</dbReference>
<reference evidence="8" key="1">
    <citation type="journal article" date="2002" name="Science">
        <title>The draft genome of Ciona intestinalis: insights into chordate and vertebrate origins.</title>
        <authorList>
            <person name="Dehal P."/>
            <person name="Satou Y."/>
            <person name="Campbell R.K."/>
            <person name="Chapman J."/>
            <person name="Degnan B."/>
            <person name="De Tomaso A."/>
            <person name="Davidson B."/>
            <person name="Di Gregorio A."/>
            <person name="Gelpke M."/>
            <person name="Goodstein D.M."/>
            <person name="Harafuji N."/>
            <person name="Hastings K.E."/>
            <person name="Ho I."/>
            <person name="Hotta K."/>
            <person name="Huang W."/>
            <person name="Kawashima T."/>
            <person name="Lemaire P."/>
            <person name="Martinez D."/>
            <person name="Meinertzhagen I.A."/>
            <person name="Necula S."/>
            <person name="Nonaka M."/>
            <person name="Putnam N."/>
            <person name="Rash S."/>
            <person name="Saiga H."/>
            <person name="Satake M."/>
            <person name="Terry A."/>
            <person name="Yamada L."/>
            <person name="Wang H.G."/>
            <person name="Awazu S."/>
            <person name="Azumi K."/>
            <person name="Boore J."/>
            <person name="Branno M."/>
            <person name="Chin-Bow S."/>
            <person name="DeSantis R."/>
            <person name="Doyle S."/>
            <person name="Francino P."/>
            <person name="Keys D.N."/>
            <person name="Haga S."/>
            <person name="Hayashi H."/>
            <person name="Hino K."/>
            <person name="Imai K.S."/>
            <person name="Inaba K."/>
            <person name="Kano S."/>
            <person name="Kobayashi K."/>
            <person name="Kobayashi M."/>
            <person name="Lee B.I."/>
            <person name="Makabe K.W."/>
            <person name="Manohar C."/>
            <person name="Matassi G."/>
            <person name="Medina M."/>
            <person name="Mochizuki Y."/>
            <person name="Mount S."/>
            <person name="Morishita T."/>
            <person name="Miura S."/>
            <person name="Nakayama A."/>
            <person name="Nishizaka S."/>
            <person name="Nomoto H."/>
            <person name="Ohta F."/>
            <person name="Oishi K."/>
            <person name="Rigoutsos I."/>
            <person name="Sano M."/>
            <person name="Sasaki A."/>
            <person name="Sasakura Y."/>
            <person name="Shoguchi E."/>
            <person name="Shin-i T."/>
            <person name="Spagnuolo A."/>
            <person name="Stainier D."/>
            <person name="Suzuki M.M."/>
            <person name="Tassy O."/>
            <person name="Takatori N."/>
            <person name="Tokuoka M."/>
            <person name="Yagi K."/>
            <person name="Yoshizaki F."/>
            <person name="Wada S."/>
            <person name="Zhang C."/>
            <person name="Hyatt P.D."/>
            <person name="Larimer F."/>
            <person name="Detter C."/>
            <person name="Doggett N."/>
            <person name="Glavina T."/>
            <person name="Hawkins T."/>
            <person name="Richardson P."/>
            <person name="Lucas S."/>
            <person name="Kohara Y."/>
            <person name="Levine M."/>
            <person name="Satoh N."/>
            <person name="Rokhsar D.S."/>
        </authorList>
    </citation>
    <scope>NUCLEOTIDE SEQUENCE [LARGE SCALE GENOMIC DNA]</scope>
</reference>
<evidence type="ECO:0000256" key="2">
    <source>
        <dbReference type="ARBA" id="ARBA00004906"/>
    </source>
</evidence>
<feature type="compositionally biased region" description="Acidic residues" evidence="6">
    <location>
        <begin position="1368"/>
        <end position="1389"/>
    </location>
</feature>
<dbReference type="SUPFAM" id="SSF50978">
    <property type="entry name" value="WD40 repeat-like"/>
    <property type="match status" value="1"/>
</dbReference>
<feature type="region of interest" description="Disordered" evidence="6">
    <location>
        <begin position="1368"/>
        <end position="1416"/>
    </location>
</feature>
<dbReference type="InParanoid" id="F6YIR9"/>
<accession>F6YIR9</accession>
<dbReference type="FunFam" id="2.130.10.10:FF:002682">
    <property type="entry name" value="DDB1- and CUL4-associated factor 1 isoform X2"/>
    <property type="match status" value="1"/>
</dbReference>
<reference evidence="7" key="4">
    <citation type="submission" date="2025-09" db="UniProtKB">
        <authorList>
            <consortium name="Ensembl"/>
        </authorList>
    </citation>
    <scope>IDENTIFICATION</scope>
</reference>
<comment type="pathway">
    <text evidence="2">Protein modification; protein ubiquitination.</text>
</comment>
<dbReference type="HOGENOM" id="CLU_001785_1_0_1"/>
<dbReference type="InterPro" id="IPR015943">
    <property type="entry name" value="WD40/YVTN_repeat-like_dom_sf"/>
</dbReference>
<evidence type="ECO:0000313" key="8">
    <source>
        <dbReference type="Proteomes" id="UP000008144"/>
    </source>
</evidence>
<dbReference type="InterPro" id="IPR016024">
    <property type="entry name" value="ARM-type_fold"/>
</dbReference>
<dbReference type="FunCoup" id="F6YIR9">
    <property type="interactions" value="873"/>
</dbReference>
<protein>
    <submittedName>
        <fullName evidence="7">Uncharacterized protein</fullName>
    </submittedName>
</protein>
<keyword evidence="5" id="KW-0539">Nucleus</keyword>
<name>F6YIR9_CIOIN</name>
<feature type="compositionally biased region" description="Basic and acidic residues" evidence="6">
    <location>
        <begin position="1397"/>
        <end position="1406"/>
    </location>
</feature>
<dbReference type="GO" id="GO:1990244">
    <property type="term" value="F:histone H2AT120 kinase activity"/>
    <property type="evidence" value="ECO:0000318"/>
    <property type="project" value="GO_Central"/>
</dbReference>
<feature type="region of interest" description="Disordered" evidence="6">
    <location>
        <begin position="188"/>
        <end position="259"/>
    </location>
</feature>
<evidence type="ECO:0000313" key="7">
    <source>
        <dbReference type="Ensembl" id="ENSCINP00000015316.3"/>
    </source>
</evidence>
<sequence>KTYLSEIMEELNQLESTEPGSEPVSILTKLSERVEKETEDFHKQDPDPFDDRHPIYIIPNCSFGKFLKVLTKHHSQFLDKVINTYLHSTTNPDDNETSLRSVSARFLLGVMPGLDMTKIFSSNTEAFTLLERWIKTKPEPLCTYATGIYSYLLEHHEICSQRHSESSALVPILLRRLWNLIEPGKYPENEQSETTKCDLQPKQPETTSCNQTDTTSNPVKNSSVKKRKLSATEECSKAKKEKHETKTLHNKNQTENNSHHYHHQYSLAPPLSSSVCERYILNFLTPLGEYQDLLSIFLELKALDLVRHYLEKSITNDGLLTFSALRFFASLLCHNKIAAEFVENLGVQRLLSVIRPSMGATGVSICLYYLAYNRDAMDRICQLPSKVLLNLVKYTAWLLECSHESGRCHAALFFSISFQFRIILKLFDQQNALRKLLNVLSTLPIISGDGDINVTDEENQYTYRQAARTTCATLRKYYKYIYFYKNTSFITTVMPHQASINRYFETHLLIKVKMVKQQLQVQEDTSRHTTIPPSVLVNWHPVQSFMTLDGVKLLLKLIAITCEWSNYNGKAETLRSALDCLAVVTLSTKAQLQLCETINIPDSSTPETGISILLNVAEGESYTGIEPEPQKSALAVIVNCVCGPQYKYDKSCTVGRVVNTTPQNRSVSKFIDEARRKLWECVKTNNGIKILLHLLTITHPAVHADDLRLLACKALCGLCRCETVKQIASMLPMFNNGQLQALTRQPVMQDRKKQHARFCKYMEELTATEQVSGKPSAFRMDLESLIIHHQAHIVSQTVIRYDNRELLQLIHNHLQWSGLHSSAASLAKEALLNTPTTFSPSVLSTPKNLVRHALTGGAGDASTPASRKISFNRGTHAHGSTPALPPHSSVMCTPTQKKYRLSSNGRVTVVEPGLLGADKDSHTPTLNTIVADFLKSQHAHCENPVVTVPEFSLTRSHCCPKPLYRAEAPINIASRYFRRQITPRWGGVGGCARDRQFIYSRFRPSFVFRPPDQENVPYTCCAFMPDDLSLAVGNFQGDITFHSLDTEQDRVIENCANAPIVCLEPSRDGERLLTVAEGVFSNPCTMFNVENMESKTRFNYRGAYHVEFSKTTQDRVIGTKDSSALIYDAATGQIIQTLEKVNLAKQYTCNKATFSPNDDLVLSDGLLWDPRVSSTEPIHKFDKFNSSMSGIFHPRGTEVIINTEVWDLRNYHLLRTVPYIDQCTLHFNRDSTVMYAAKSLSHLEMEDIDENDDSSPGSTTFLAIDAQNYRPLSVTDTKHKIYDFAADGKDCNLAVIELEKWSETKQLNYSLIFLQRQQHSDDNNEDERISVCRLYEVGKIFGQKLIFGIFAVHFLIIKKKNFCDDDEEDDFMVEENNDEDDGNDDDDDNSSQSSDDMSSHSGDDQMGRFLRRRRDR</sequence>
<dbReference type="OMA" id="ECSQDQA"/>
<dbReference type="PROSITE" id="PS50896">
    <property type="entry name" value="LISH"/>
    <property type="match status" value="1"/>
</dbReference>
<dbReference type="GO" id="GO:0030331">
    <property type="term" value="F:nuclear estrogen receptor binding"/>
    <property type="evidence" value="ECO:0000318"/>
    <property type="project" value="GO_Central"/>
</dbReference>
<reference evidence="7" key="2">
    <citation type="journal article" date="2008" name="Genome Biol.">
        <title>Improved genome assembly and evidence-based global gene model set for the chordate Ciona intestinalis: new insight into intron and operon populations.</title>
        <authorList>
            <person name="Satou Y."/>
            <person name="Mineta K."/>
            <person name="Ogasawara M."/>
            <person name="Sasakura Y."/>
            <person name="Shoguchi E."/>
            <person name="Ueno K."/>
            <person name="Yamada L."/>
            <person name="Matsumoto J."/>
            <person name="Wasserscheid J."/>
            <person name="Dewar K."/>
            <person name="Wiley G.B."/>
            <person name="Macmil S.L."/>
            <person name="Roe B.A."/>
            <person name="Zeller R.W."/>
            <person name="Hastings K.E."/>
            <person name="Lemaire P."/>
            <person name="Lindquist E."/>
            <person name="Endo T."/>
            <person name="Hotta K."/>
            <person name="Inaba K."/>
        </authorList>
    </citation>
    <scope>NUCLEOTIDE SEQUENCE [LARGE SCALE GENOMIC DNA]</scope>
    <source>
        <strain evidence="7">wild type</strain>
    </source>
</reference>
<keyword evidence="4" id="KW-0833">Ubl conjugation pathway</keyword>
<reference evidence="7" key="3">
    <citation type="submission" date="2025-08" db="UniProtKB">
        <authorList>
            <consortium name="Ensembl"/>
        </authorList>
    </citation>
    <scope>IDENTIFICATION</scope>
</reference>
<feature type="compositionally biased region" description="Basic and acidic residues" evidence="6">
    <location>
        <begin position="230"/>
        <end position="247"/>
    </location>
</feature>
<evidence type="ECO:0000256" key="1">
    <source>
        <dbReference type="ARBA" id="ARBA00004123"/>
    </source>
</evidence>
<comment type="similarity">
    <text evidence="3">Belongs to the VPRBP/DCAF1 family.</text>
</comment>
<dbReference type="GO" id="GO:0080008">
    <property type="term" value="C:Cul4-RING E3 ubiquitin ligase complex"/>
    <property type="evidence" value="ECO:0000318"/>
    <property type="project" value="GO_Central"/>
</dbReference>
<dbReference type="UniPathway" id="UPA00143"/>
<evidence type="ECO:0000256" key="5">
    <source>
        <dbReference type="ARBA" id="ARBA00023242"/>
    </source>
</evidence>
<dbReference type="InterPro" id="IPR033270">
    <property type="entry name" value="VPRBP/DCAF1"/>
</dbReference>
<dbReference type="Proteomes" id="UP000008144">
    <property type="component" value="Chromosome 8"/>
</dbReference>
<dbReference type="InterPro" id="IPR036322">
    <property type="entry name" value="WD40_repeat_dom_sf"/>
</dbReference>
<dbReference type="PANTHER" id="PTHR13129">
    <property type="entry name" value="VPRBP PROTEIN-RELATED"/>
    <property type="match status" value="1"/>
</dbReference>
<dbReference type="InterPro" id="IPR006594">
    <property type="entry name" value="LisH"/>
</dbReference>
<dbReference type="STRING" id="7719.ENSCINP00000015316"/>
<organism evidence="7 8">
    <name type="scientific">Ciona intestinalis</name>
    <name type="common">Transparent sea squirt</name>
    <name type="synonym">Ascidia intestinalis</name>
    <dbReference type="NCBI Taxonomy" id="7719"/>
    <lineage>
        <taxon>Eukaryota</taxon>
        <taxon>Metazoa</taxon>
        <taxon>Chordata</taxon>
        <taxon>Tunicata</taxon>
        <taxon>Ascidiacea</taxon>
        <taxon>Phlebobranchia</taxon>
        <taxon>Cionidae</taxon>
        <taxon>Ciona</taxon>
    </lineage>
</organism>
<dbReference type="Gene3D" id="2.130.10.10">
    <property type="entry name" value="YVTN repeat-like/Quinoprotein amine dehydrogenase"/>
    <property type="match status" value="1"/>
</dbReference>
<feature type="compositionally biased region" description="Polar residues" evidence="6">
    <location>
        <begin position="203"/>
        <end position="222"/>
    </location>
</feature>
<dbReference type="GO" id="GO:0005634">
    <property type="term" value="C:nucleus"/>
    <property type="evidence" value="ECO:0000318"/>
    <property type="project" value="GO_Central"/>
</dbReference>
<dbReference type="GeneTree" id="ENSGT00390000005874"/>
<keyword evidence="8" id="KW-1185">Reference proteome</keyword>
<dbReference type="SMART" id="SM00667">
    <property type="entry name" value="LisH"/>
    <property type="match status" value="1"/>
</dbReference>
<dbReference type="GO" id="GO:0016567">
    <property type="term" value="P:protein ubiquitination"/>
    <property type="evidence" value="ECO:0007669"/>
    <property type="project" value="UniProtKB-UniPathway"/>
</dbReference>